<gene>
    <name evidence="4" type="ORF">FPE_LOCUS27438</name>
</gene>
<name>A0AAD2A249_9LAMI</name>
<keyword evidence="5" id="KW-1185">Reference proteome</keyword>
<evidence type="ECO:0000256" key="1">
    <source>
        <dbReference type="ARBA" id="ARBA00022860"/>
    </source>
</evidence>
<dbReference type="PROSITE" id="PS50096">
    <property type="entry name" value="IQ"/>
    <property type="match status" value="1"/>
</dbReference>
<reference evidence="4" key="1">
    <citation type="submission" date="2023-05" db="EMBL/GenBank/DDBJ databases">
        <authorList>
            <person name="Huff M."/>
        </authorList>
    </citation>
    <scope>NUCLEOTIDE SEQUENCE</scope>
</reference>
<evidence type="ECO:0000256" key="2">
    <source>
        <dbReference type="ARBA" id="ARBA00024341"/>
    </source>
</evidence>
<sequence>MEGGVSKGVKGRGTSPDTEESESDTYLIDGEMTAAVAALAKASPKDFKLVRRECTAVRIQTNFRRALRASKALVRLQAIARGRLVRKQASVTLRCMQSPVRVRTRVRAESIKTSSQGHVPKNQILDYIKQAENGWCDNYSTVEEVRSKLLMKQEGSIKRERANTYAHALFKQQSRRSLILYSRANKMVTPNKVDKNS</sequence>
<organism evidence="4 5">
    <name type="scientific">Fraxinus pennsylvanica</name>
    <dbReference type="NCBI Taxonomy" id="56036"/>
    <lineage>
        <taxon>Eukaryota</taxon>
        <taxon>Viridiplantae</taxon>
        <taxon>Streptophyta</taxon>
        <taxon>Embryophyta</taxon>
        <taxon>Tracheophyta</taxon>
        <taxon>Spermatophyta</taxon>
        <taxon>Magnoliopsida</taxon>
        <taxon>eudicotyledons</taxon>
        <taxon>Gunneridae</taxon>
        <taxon>Pentapetalae</taxon>
        <taxon>asterids</taxon>
        <taxon>lamiids</taxon>
        <taxon>Lamiales</taxon>
        <taxon>Oleaceae</taxon>
        <taxon>Oleeae</taxon>
        <taxon>Fraxinus</taxon>
    </lineage>
</organism>
<comment type="similarity">
    <text evidence="2">Belongs to the IQD family.</text>
</comment>
<feature type="region of interest" description="Disordered" evidence="3">
    <location>
        <begin position="1"/>
        <end position="24"/>
    </location>
</feature>
<dbReference type="Proteomes" id="UP000834106">
    <property type="component" value="Chromosome 17"/>
</dbReference>
<dbReference type="GO" id="GO:0005516">
    <property type="term" value="F:calmodulin binding"/>
    <property type="evidence" value="ECO:0007669"/>
    <property type="project" value="UniProtKB-KW"/>
</dbReference>
<evidence type="ECO:0000313" key="4">
    <source>
        <dbReference type="EMBL" id="CAI9780008.1"/>
    </source>
</evidence>
<evidence type="ECO:0000256" key="3">
    <source>
        <dbReference type="SAM" id="MobiDB-lite"/>
    </source>
</evidence>
<dbReference type="AlphaFoldDB" id="A0AAD2A249"/>
<proteinExistence type="inferred from homology"/>
<keyword evidence="1" id="KW-0112">Calmodulin-binding</keyword>
<dbReference type="PANTHER" id="PTHR32295:SF126">
    <property type="entry name" value="PROTEIN IQ-DOMAIN 8"/>
    <property type="match status" value="1"/>
</dbReference>
<accession>A0AAD2A249</accession>
<protein>
    <submittedName>
        <fullName evidence="4">Uncharacterized protein</fullName>
    </submittedName>
</protein>
<evidence type="ECO:0000313" key="5">
    <source>
        <dbReference type="Proteomes" id="UP000834106"/>
    </source>
</evidence>
<dbReference type="EMBL" id="OU503052">
    <property type="protein sequence ID" value="CAI9780008.1"/>
    <property type="molecule type" value="Genomic_DNA"/>
</dbReference>
<dbReference type="PANTHER" id="PTHR32295">
    <property type="entry name" value="IQ-DOMAIN 5-RELATED"/>
    <property type="match status" value="1"/>
</dbReference>